<dbReference type="SUPFAM" id="SSF47413">
    <property type="entry name" value="lambda repressor-like DNA-binding domains"/>
    <property type="match status" value="1"/>
</dbReference>
<dbReference type="Proteomes" id="UP000001877">
    <property type="component" value="Chromosome"/>
</dbReference>
<evidence type="ECO:0000313" key="4">
    <source>
        <dbReference type="Proteomes" id="UP000001877"/>
    </source>
</evidence>
<name>C0Z723_BREBN</name>
<dbReference type="CDD" id="cd00093">
    <property type="entry name" value="HTH_XRE"/>
    <property type="match status" value="1"/>
</dbReference>
<dbReference type="GO" id="GO:0003677">
    <property type="term" value="F:DNA binding"/>
    <property type="evidence" value="ECO:0007669"/>
    <property type="project" value="InterPro"/>
</dbReference>
<dbReference type="KEGG" id="bbe:BBR47_53950"/>
<feature type="domain" description="HTH cro/C1-type" evidence="1">
    <location>
        <begin position="6"/>
        <end position="61"/>
    </location>
</feature>
<evidence type="ECO:0000313" key="2">
    <source>
        <dbReference type="EMBL" id="BAH43876.1"/>
    </source>
</evidence>
<dbReference type="EMBL" id="AP008955">
    <property type="protein sequence ID" value="BAH43876.1"/>
    <property type="molecule type" value="Genomic_DNA"/>
</dbReference>
<evidence type="ECO:0000259" key="1">
    <source>
        <dbReference type="PROSITE" id="PS50943"/>
    </source>
</evidence>
<protein>
    <recommendedName>
        <fullName evidence="1">HTH cro/C1-type domain-containing protein</fullName>
    </recommendedName>
</protein>
<dbReference type="Pfam" id="PF01381">
    <property type="entry name" value="HTH_3"/>
    <property type="match status" value="1"/>
</dbReference>
<dbReference type="Gene3D" id="1.10.260.40">
    <property type="entry name" value="lambda repressor-like DNA-binding domains"/>
    <property type="match status" value="1"/>
</dbReference>
<dbReference type="KEGG" id="bbe:BBR47_28990"/>
<evidence type="ECO:0000313" key="3">
    <source>
        <dbReference type="EMBL" id="BAH46372.1"/>
    </source>
</evidence>
<dbReference type="InterPro" id="IPR010982">
    <property type="entry name" value="Lambda_DNA-bd_dom_sf"/>
</dbReference>
<dbReference type="RefSeq" id="WP_015891195.1">
    <property type="nucleotide sequence ID" value="NC_012491.1"/>
</dbReference>
<dbReference type="EMBL" id="AP008955">
    <property type="protein sequence ID" value="BAH46372.1"/>
    <property type="molecule type" value="Genomic_DNA"/>
</dbReference>
<proteinExistence type="predicted"/>
<reference evidence="3 4" key="1">
    <citation type="submission" date="2005-03" db="EMBL/GenBank/DDBJ databases">
        <title>Brevibacillus brevis strain 47, complete genome.</title>
        <authorList>
            <person name="Hosoyama A."/>
            <person name="Yamada R."/>
            <person name="Hongo Y."/>
            <person name="Terui Y."/>
            <person name="Ankai A."/>
            <person name="Masuyama W."/>
            <person name="Sekiguchi M."/>
            <person name="Takeda T."/>
            <person name="Asano K."/>
            <person name="Ohji S."/>
            <person name="Ichikawa N."/>
            <person name="Narita S."/>
            <person name="Aoki N."/>
            <person name="Miura H."/>
            <person name="Matsushita S."/>
            <person name="Sekigawa T."/>
            <person name="Yamagata H."/>
            <person name="Yoshikawa H."/>
            <person name="Udaka S."/>
            <person name="Tanikawa S."/>
            <person name="Fujita N."/>
        </authorList>
    </citation>
    <scope>NUCLEOTIDE SEQUENCE [LARGE SCALE GENOMIC DNA]</scope>
    <source>
        <strain evidence="4">47 / JCM 6285 / NBRC 100599</strain>
        <strain evidence="3">NBRC 100599</strain>
    </source>
</reference>
<dbReference type="PROSITE" id="PS50943">
    <property type="entry name" value="HTH_CROC1"/>
    <property type="match status" value="1"/>
</dbReference>
<dbReference type="AlphaFoldDB" id="C0Z723"/>
<keyword evidence="4" id="KW-1185">Reference proteome</keyword>
<accession>C0Z723</accession>
<dbReference type="InterPro" id="IPR001387">
    <property type="entry name" value="Cro/C1-type_HTH"/>
</dbReference>
<gene>
    <name evidence="2" type="ordered locus">BBR47_28990</name>
    <name evidence="3" type="ordered locus">BBR47_53950</name>
</gene>
<dbReference type="STRING" id="358681.BBR47_28990"/>
<dbReference type="HOGENOM" id="CLU_066192_49_1_9"/>
<organism evidence="3 4">
    <name type="scientific">Brevibacillus brevis (strain 47 / JCM 6285 / NBRC 100599)</name>
    <dbReference type="NCBI Taxonomy" id="358681"/>
    <lineage>
        <taxon>Bacteria</taxon>
        <taxon>Bacillati</taxon>
        <taxon>Bacillota</taxon>
        <taxon>Bacilli</taxon>
        <taxon>Bacillales</taxon>
        <taxon>Paenibacillaceae</taxon>
        <taxon>Brevibacillus</taxon>
    </lineage>
</organism>
<sequence length="80" mass="9380">MYRITLREARLNCRMELKEVSEKTGIPVRTLKRWEIDSGRAEYELVDKLLILYGFISWNHIHFGSESELLAQRQAAIANT</sequence>